<dbReference type="GeneTree" id="ENSGT01150000289704"/>
<proteinExistence type="predicted"/>
<name>A0A8C9MH12_SERCA</name>
<sequence>GADRTACGTCGCSASRGGCTPPRGKGPCLPRGKHCCLPRGKRCCLPRGKRCCLPRGSSPCHPSSCCSLQGGGRSAGLQITWCPTEVLQGSIPAHPGHCSPVLGCRGAQVCSIHQPSSAPPFLS</sequence>
<dbReference type="AlphaFoldDB" id="A0A8C9MH12"/>
<protein>
    <submittedName>
        <fullName evidence="1">Uncharacterized protein</fullName>
    </submittedName>
</protein>
<evidence type="ECO:0000313" key="2">
    <source>
        <dbReference type="Proteomes" id="UP000694409"/>
    </source>
</evidence>
<evidence type="ECO:0000313" key="1">
    <source>
        <dbReference type="Ensembl" id="ENSSCAP00000003298.1"/>
    </source>
</evidence>
<reference evidence="1" key="2">
    <citation type="submission" date="2025-09" db="UniProtKB">
        <authorList>
            <consortium name="Ensembl"/>
        </authorList>
    </citation>
    <scope>IDENTIFICATION</scope>
</reference>
<dbReference type="Ensembl" id="ENSSCAT00000003854.1">
    <property type="protein sequence ID" value="ENSSCAP00000003298.1"/>
    <property type="gene ID" value="ENSSCAG00000002781.1"/>
</dbReference>
<keyword evidence="2" id="KW-1185">Reference proteome</keyword>
<organism evidence="1 2">
    <name type="scientific">Serinus canaria</name>
    <name type="common">Island canary</name>
    <name type="synonym">Fringilla canaria</name>
    <dbReference type="NCBI Taxonomy" id="9135"/>
    <lineage>
        <taxon>Eukaryota</taxon>
        <taxon>Metazoa</taxon>
        <taxon>Chordata</taxon>
        <taxon>Craniata</taxon>
        <taxon>Vertebrata</taxon>
        <taxon>Euteleostomi</taxon>
        <taxon>Archelosauria</taxon>
        <taxon>Archosauria</taxon>
        <taxon>Dinosauria</taxon>
        <taxon>Saurischia</taxon>
        <taxon>Theropoda</taxon>
        <taxon>Coelurosauria</taxon>
        <taxon>Aves</taxon>
        <taxon>Neognathae</taxon>
        <taxon>Neoaves</taxon>
        <taxon>Telluraves</taxon>
        <taxon>Australaves</taxon>
        <taxon>Passeriformes</taxon>
        <taxon>Passeroidea</taxon>
        <taxon>Fringillidae</taxon>
        <taxon>Carduelinae</taxon>
        <taxon>Serinus</taxon>
    </lineage>
</organism>
<accession>A0A8C9MH12</accession>
<dbReference type="Proteomes" id="UP000694409">
    <property type="component" value="Unassembled WGS sequence"/>
</dbReference>
<reference evidence="1" key="1">
    <citation type="submission" date="2025-08" db="UniProtKB">
        <authorList>
            <consortium name="Ensembl"/>
        </authorList>
    </citation>
    <scope>IDENTIFICATION</scope>
</reference>